<dbReference type="OrthoDB" id="2158148at2759"/>
<dbReference type="Proteomes" id="UP000253551">
    <property type="component" value="Unassembled WGS sequence"/>
</dbReference>
<evidence type="ECO:0000313" key="2">
    <source>
        <dbReference type="Proteomes" id="UP000253551"/>
    </source>
</evidence>
<comment type="caution">
    <text evidence="1">The sequence shown here is derived from an EMBL/GenBank/DDBJ whole genome shotgun (WGS) entry which is preliminary data.</text>
</comment>
<proteinExistence type="predicted"/>
<dbReference type="STRING" id="4846.A0A367IPG2"/>
<sequence>MNSTTTTTNSTSDIPLLTAPFLHYIPTSPSSQELDFHLPSRTPLHGLTISEWAGSKSTRHQFHNDTNPLVTNNTSNVSIIPATTNTANIDTTSSVHITNTPSNNKPVVLKDSNEDNWKDVYRNIKCMDQLYDASFYSWLKSEENVLVTAMYLHRIANEYPLVRIINALKWLISDWRLESISTLVRHVTVDWCDEA</sequence>
<keyword evidence="2" id="KW-1185">Reference proteome</keyword>
<organism evidence="1 2">
    <name type="scientific">Rhizopus stolonifer</name>
    <name type="common">Rhizopus nigricans</name>
    <dbReference type="NCBI Taxonomy" id="4846"/>
    <lineage>
        <taxon>Eukaryota</taxon>
        <taxon>Fungi</taxon>
        <taxon>Fungi incertae sedis</taxon>
        <taxon>Mucoromycota</taxon>
        <taxon>Mucoromycotina</taxon>
        <taxon>Mucoromycetes</taxon>
        <taxon>Mucorales</taxon>
        <taxon>Mucorineae</taxon>
        <taxon>Rhizopodaceae</taxon>
        <taxon>Rhizopus</taxon>
    </lineage>
</organism>
<feature type="non-terminal residue" evidence="1">
    <location>
        <position position="195"/>
    </location>
</feature>
<dbReference type="AlphaFoldDB" id="A0A367IPG2"/>
<protein>
    <submittedName>
        <fullName evidence="1">Uncharacterized protein</fullName>
    </submittedName>
</protein>
<gene>
    <name evidence="1" type="ORF">CU098_003934</name>
</gene>
<dbReference type="EMBL" id="PJQM01006493">
    <property type="protein sequence ID" value="RCH79580.1"/>
    <property type="molecule type" value="Genomic_DNA"/>
</dbReference>
<name>A0A367IPG2_RHIST</name>
<evidence type="ECO:0000313" key="1">
    <source>
        <dbReference type="EMBL" id="RCH79580.1"/>
    </source>
</evidence>
<accession>A0A367IPG2</accession>
<reference evidence="1 2" key="1">
    <citation type="journal article" date="2018" name="G3 (Bethesda)">
        <title>Phylogenetic and Phylogenomic Definition of Rhizopus Species.</title>
        <authorList>
            <person name="Gryganskyi A.P."/>
            <person name="Golan J."/>
            <person name="Dolatabadi S."/>
            <person name="Mondo S."/>
            <person name="Robb S."/>
            <person name="Idnurm A."/>
            <person name="Muszewska A."/>
            <person name="Steczkiewicz K."/>
            <person name="Masonjones S."/>
            <person name="Liao H.L."/>
            <person name="Gajdeczka M.T."/>
            <person name="Anike F."/>
            <person name="Vuek A."/>
            <person name="Anishchenko I.M."/>
            <person name="Voigt K."/>
            <person name="de Hoog G.S."/>
            <person name="Smith M.E."/>
            <person name="Heitman J."/>
            <person name="Vilgalys R."/>
            <person name="Stajich J.E."/>
        </authorList>
    </citation>
    <scope>NUCLEOTIDE SEQUENCE [LARGE SCALE GENOMIC DNA]</scope>
    <source>
        <strain evidence="1 2">LSU 92-RS-03</strain>
    </source>
</reference>